<proteinExistence type="predicted"/>
<gene>
    <name evidence="1" type="ORF">MARSALSMR5_03492</name>
</gene>
<reference evidence="1 2" key="1">
    <citation type="submission" date="2017-04" db="EMBL/GenBank/DDBJ databases">
        <title>Genome Sequence of Marinobacter salarius strain SMR5 Isolated from a culture of the Diatom Skeletonema marinoi.</title>
        <authorList>
            <person name="Topel M."/>
            <person name="Pinder M.I.M."/>
            <person name="Johansson O.N."/>
            <person name="Kourtchenko O."/>
            <person name="Godhe A."/>
            <person name="Clarke A.K."/>
        </authorList>
    </citation>
    <scope>NUCLEOTIDE SEQUENCE [LARGE SCALE GENOMIC DNA]</scope>
    <source>
        <strain evidence="1 2">SMR5</strain>
    </source>
</reference>
<dbReference type="AlphaFoldDB" id="A0A1W6KDK6"/>
<evidence type="ECO:0000313" key="1">
    <source>
        <dbReference type="EMBL" id="ARM85525.1"/>
    </source>
</evidence>
<name>A0A1W6KDK6_9GAMM</name>
<protein>
    <submittedName>
        <fullName evidence="1">Uncharacterized protein</fullName>
    </submittedName>
</protein>
<accession>A0A1W6KDK6</accession>
<sequence length="79" mass="8730">MFGTIVLRLHRLQSQPGLEILSIKASVAVPVRELDRHNPGHGCVAASLPVSKGYRLAWLKYNLSLRACRVFFVAFIAGL</sequence>
<dbReference type="EMBL" id="CP020931">
    <property type="protein sequence ID" value="ARM85525.1"/>
    <property type="molecule type" value="Genomic_DNA"/>
</dbReference>
<organism evidence="1 2">
    <name type="scientific">Marinobacter salarius</name>
    <dbReference type="NCBI Taxonomy" id="1420917"/>
    <lineage>
        <taxon>Bacteria</taxon>
        <taxon>Pseudomonadati</taxon>
        <taxon>Pseudomonadota</taxon>
        <taxon>Gammaproteobacteria</taxon>
        <taxon>Pseudomonadales</taxon>
        <taxon>Marinobacteraceae</taxon>
        <taxon>Marinobacter</taxon>
    </lineage>
</organism>
<evidence type="ECO:0000313" key="2">
    <source>
        <dbReference type="Proteomes" id="UP000193100"/>
    </source>
</evidence>
<dbReference type="Proteomes" id="UP000193100">
    <property type="component" value="Chromosome"/>
</dbReference>